<feature type="domain" description="Response regulatory" evidence="8">
    <location>
        <begin position="2"/>
        <end position="116"/>
    </location>
</feature>
<keyword evidence="4 7" id="KW-0238">DNA-binding</keyword>
<evidence type="ECO:0000256" key="7">
    <source>
        <dbReference type="PROSITE-ProRule" id="PRU01091"/>
    </source>
</evidence>
<dbReference type="GO" id="GO:0000156">
    <property type="term" value="F:phosphorelay response regulator activity"/>
    <property type="evidence" value="ECO:0007669"/>
    <property type="project" value="TreeGrafter"/>
</dbReference>
<accession>A0A2T5V7I3</accession>
<comment type="caution">
    <text evidence="10">The sequence shown here is derived from an EMBL/GenBank/DDBJ whole genome shotgun (WGS) entry which is preliminary data.</text>
</comment>
<feature type="domain" description="OmpR/PhoB-type" evidence="9">
    <location>
        <begin position="124"/>
        <end position="218"/>
    </location>
</feature>
<dbReference type="GO" id="GO:0000976">
    <property type="term" value="F:transcription cis-regulatory region binding"/>
    <property type="evidence" value="ECO:0007669"/>
    <property type="project" value="TreeGrafter"/>
</dbReference>
<feature type="DNA-binding region" description="OmpR/PhoB-type" evidence="7">
    <location>
        <begin position="124"/>
        <end position="218"/>
    </location>
</feature>
<evidence type="ECO:0000313" key="11">
    <source>
        <dbReference type="Proteomes" id="UP000244081"/>
    </source>
</evidence>
<dbReference type="Pfam" id="PF00072">
    <property type="entry name" value="Response_reg"/>
    <property type="match status" value="1"/>
</dbReference>
<dbReference type="SMART" id="SM00448">
    <property type="entry name" value="REC"/>
    <property type="match status" value="1"/>
</dbReference>
<feature type="modified residue" description="4-aspartylphosphate" evidence="6">
    <location>
        <position position="51"/>
    </location>
</feature>
<evidence type="ECO:0000256" key="4">
    <source>
        <dbReference type="ARBA" id="ARBA00023125"/>
    </source>
</evidence>
<dbReference type="Gene3D" id="6.10.250.690">
    <property type="match status" value="1"/>
</dbReference>
<reference evidence="10 11" key="1">
    <citation type="submission" date="2018-04" db="EMBL/GenBank/DDBJ databases">
        <title>Genomic Encyclopedia of Archaeal and Bacterial Type Strains, Phase II (KMG-II): from individual species to whole genera.</title>
        <authorList>
            <person name="Goeker M."/>
        </authorList>
    </citation>
    <scope>NUCLEOTIDE SEQUENCE [LARGE SCALE GENOMIC DNA]</scope>
    <source>
        <strain evidence="10 11">DSM 23382</strain>
    </source>
</reference>
<keyword evidence="3" id="KW-0805">Transcription regulation</keyword>
<dbReference type="InterPro" id="IPR036388">
    <property type="entry name" value="WH-like_DNA-bd_sf"/>
</dbReference>
<dbReference type="InterPro" id="IPR011006">
    <property type="entry name" value="CheY-like_superfamily"/>
</dbReference>
<dbReference type="PANTHER" id="PTHR48111:SF37">
    <property type="entry name" value="RESPONSE REGULATOR PROTEIN CARR"/>
    <property type="match status" value="1"/>
</dbReference>
<dbReference type="Gene3D" id="1.10.10.10">
    <property type="entry name" value="Winged helix-like DNA-binding domain superfamily/Winged helix DNA-binding domain"/>
    <property type="match status" value="1"/>
</dbReference>
<dbReference type="GO" id="GO:0006355">
    <property type="term" value="P:regulation of DNA-templated transcription"/>
    <property type="evidence" value="ECO:0007669"/>
    <property type="project" value="InterPro"/>
</dbReference>
<evidence type="ECO:0000256" key="3">
    <source>
        <dbReference type="ARBA" id="ARBA00023015"/>
    </source>
</evidence>
<dbReference type="Proteomes" id="UP000244081">
    <property type="component" value="Unassembled WGS sequence"/>
</dbReference>
<evidence type="ECO:0000256" key="1">
    <source>
        <dbReference type="ARBA" id="ARBA00022553"/>
    </source>
</evidence>
<dbReference type="PROSITE" id="PS50110">
    <property type="entry name" value="RESPONSE_REGULATORY"/>
    <property type="match status" value="1"/>
</dbReference>
<dbReference type="RefSeq" id="WP_107990679.1">
    <property type="nucleotide sequence ID" value="NZ_QAYG01000006.1"/>
</dbReference>
<dbReference type="InterPro" id="IPR001867">
    <property type="entry name" value="OmpR/PhoB-type_DNA-bd"/>
</dbReference>
<keyword evidence="5" id="KW-0804">Transcription</keyword>
<dbReference type="CDD" id="cd00383">
    <property type="entry name" value="trans_reg_C"/>
    <property type="match status" value="1"/>
</dbReference>
<dbReference type="FunFam" id="3.40.50.2300:FF:000002">
    <property type="entry name" value="DNA-binding response regulator PhoP"/>
    <property type="match status" value="1"/>
</dbReference>
<dbReference type="CDD" id="cd19934">
    <property type="entry name" value="REC_OmpR_EcPhoP-like"/>
    <property type="match status" value="1"/>
</dbReference>
<dbReference type="GO" id="GO:0032993">
    <property type="term" value="C:protein-DNA complex"/>
    <property type="evidence" value="ECO:0007669"/>
    <property type="project" value="TreeGrafter"/>
</dbReference>
<dbReference type="SUPFAM" id="SSF52172">
    <property type="entry name" value="CheY-like"/>
    <property type="match status" value="1"/>
</dbReference>
<keyword evidence="11" id="KW-1185">Reference proteome</keyword>
<evidence type="ECO:0000313" key="10">
    <source>
        <dbReference type="EMBL" id="PTW59722.1"/>
    </source>
</evidence>
<evidence type="ECO:0000259" key="8">
    <source>
        <dbReference type="PROSITE" id="PS50110"/>
    </source>
</evidence>
<keyword evidence="2" id="KW-0902">Two-component regulatory system</keyword>
<keyword evidence="1 6" id="KW-0597">Phosphoprotein</keyword>
<name>A0A2T5V7I3_9HYPH</name>
<sequence>MRILLVEDDRRIATDIEDILKEAGFTVEHAADGNEAWFLGDTEEYAGVVLDLGLPGLDGLTILKRWRANGRSFPILVLTARGAWMERVEGIEAGADDYLAKPFQMEELLARLRAIIRRAAGHATANLYLGDLVLDPKHKQVSLKGRALNLPPQEYRLLAYFMHHQDRVVTHTELIEHLYGPDADCDENTIAVMIGRLRRKIGADRIRTRRGFGYIAETPARQTH</sequence>
<evidence type="ECO:0000256" key="2">
    <source>
        <dbReference type="ARBA" id="ARBA00023012"/>
    </source>
</evidence>
<dbReference type="InterPro" id="IPR039420">
    <property type="entry name" value="WalR-like"/>
</dbReference>
<dbReference type="PANTHER" id="PTHR48111">
    <property type="entry name" value="REGULATOR OF RPOS"/>
    <property type="match status" value="1"/>
</dbReference>
<organism evidence="10 11">
    <name type="scientific">Breoghania corrubedonensis</name>
    <dbReference type="NCBI Taxonomy" id="665038"/>
    <lineage>
        <taxon>Bacteria</taxon>
        <taxon>Pseudomonadati</taxon>
        <taxon>Pseudomonadota</taxon>
        <taxon>Alphaproteobacteria</taxon>
        <taxon>Hyphomicrobiales</taxon>
        <taxon>Stappiaceae</taxon>
        <taxon>Breoghania</taxon>
    </lineage>
</organism>
<dbReference type="GO" id="GO:0005829">
    <property type="term" value="C:cytosol"/>
    <property type="evidence" value="ECO:0007669"/>
    <property type="project" value="TreeGrafter"/>
</dbReference>
<dbReference type="PROSITE" id="PS51755">
    <property type="entry name" value="OMPR_PHOB"/>
    <property type="match status" value="1"/>
</dbReference>
<gene>
    <name evidence="10" type="ORF">C8N35_106107</name>
</gene>
<evidence type="ECO:0000256" key="6">
    <source>
        <dbReference type="PROSITE-ProRule" id="PRU00169"/>
    </source>
</evidence>
<dbReference type="SMART" id="SM00862">
    <property type="entry name" value="Trans_reg_C"/>
    <property type="match status" value="1"/>
</dbReference>
<evidence type="ECO:0000256" key="5">
    <source>
        <dbReference type="ARBA" id="ARBA00023163"/>
    </source>
</evidence>
<dbReference type="EMBL" id="QAYG01000006">
    <property type="protein sequence ID" value="PTW59722.1"/>
    <property type="molecule type" value="Genomic_DNA"/>
</dbReference>
<dbReference type="Gene3D" id="3.40.50.2300">
    <property type="match status" value="1"/>
</dbReference>
<dbReference type="InterPro" id="IPR001789">
    <property type="entry name" value="Sig_transdc_resp-reg_receiver"/>
</dbReference>
<evidence type="ECO:0000259" key="9">
    <source>
        <dbReference type="PROSITE" id="PS51755"/>
    </source>
</evidence>
<dbReference type="AlphaFoldDB" id="A0A2T5V7I3"/>
<dbReference type="OrthoDB" id="9802426at2"/>
<dbReference type="Pfam" id="PF00486">
    <property type="entry name" value="Trans_reg_C"/>
    <property type="match status" value="1"/>
</dbReference>
<protein>
    <submittedName>
        <fullName evidence="10">Winged helix family two component transcriptional regulator</fullName>
    </submittedName>
</protein>
<proteinExistence type="predicted"/>